<protein>
    <submittedName>
        <fullName evidence="2">Uncharacterized protein</fullName>
    </submittedName>
</protein>
<gene>
    <name evidence="2" type="ORF">PanWU01x14_140150</name>
</gene>
<reference evidence="3" key="1">
    <citation type="submission" date="2016-06" db="EMBL/GenBank/DDBJ databases">
        <title>Parallel loss of symbiosis genes in relatives of nitrogen-fixing non-legume Parasponia.</title>
        <authorList>
            <person name="Van Velzen R."/>
            <person name="Holmer R."/>
            <person name="Bu F."/>
            <person name="Rutten L."/>
            <person name="Van Zeijl A."/>
            <person name="Liu W."/>
            <person name="Santuari L."/>
            <person name="Cao Q."/>
            <person name="Sharma T."/>
            <person name="Shen D."/>
            <person name="Roswanjaya Y."/>
            <person name="Wardhani T."/>
            <person name="Kalhor M.S."/>
            <person name="Jansen J."/>
            <person name="Van den Hoogen J."/>
            <person name="Gungor B."/>
            <person name="Hartog M."/>
            <person name="Hontelez J."/>
            <person name="Verver J."/>
            <person name="Yang W.-C."/>
            <person name="Schijlen E."/>
            <person name="Repin R."/>
            <person name="Schilthuizen M."/>
            <person name="Schranz E."/>
            <person name="Heidstra R."/>
            <person name="Miyata K."/>
            <person name="Fedorova E."/>
            <person name="Kohlen W."/>
            <person name="Bisseling T."/>
            <person name="Smit S."/>
            <person name="Geurts R."/>
        </authorList>
    </citation>
    <scope>NUCLEOTIDE SEQUENCE [LARGE SCALE GENOMIC DNA]</scope>
    <source>
        <strain evidence="3">cv. WU1-14</strain>
    </source>
</reference>
<accession>A0A2P5CMD8</accession>
<dbReference type="AlphaFoldDB" id="A0A2P5CMD8"/>
<feature type="compositionally biased region" description="Acidic residues" evidence="1">
    <location>
        <begin position="98"/>
        <end position="111"/>
    </location>
</feature>
<sequence length="150" mass="17680">MAYNHDPAWKYWWQKEGDESYILCKFCDHEMKCEEESKFFHLITMFNNPDKMVQTCPNVPPEVKKEILDCLLIGISGKQRNEVKRRNLASSSQHFVDDNDDDDEEDLDMSSDDMDLEEEATCVDKPVPKEFGCQKRQLLKINLFKPIRNI</sequence>
<feature type="region of interest" description="Disordered" evidence="1">
    <location>
        <begin position="84"/>
        <end position="111"/>
    </location>
</feature>
<evidence type="ECO:0000313" key="3">
    <source>
        <dbReference type="Proteomes" id="UP000237105"/>
    </source>
</evidence>
<evidence type="ECO:0000313" key="2">
    <source>
        <dbReference type="EMBL" id="PON62165.1"/>
    </source>
</evidence>
<dbReference type="OrthoDB" id="10316945at2759"/>
<evidence type="ECO:0000256" key="1">
    <source>
        <dbReference type="SAM" id="MobiDB-lite"/>
    </source>
</evidence>
<name>A0A2P5CMD8_PARAD</name>
<organism evidence="2 3">
    <name type="scientific">Parasponia andersonii</name>
    <name type="common">Sponia andersonii</name>
    <dbReference type="NCBI Taxonomy" id="3476"/>
    <lineage>
        <taxon>Eukaryota</taxon>
        <taxon>Viridiplantae</taxon>
        <taxon>Streptophyta</taxon>
        <taxon>Embryophyta</taxon>
        <taxon>Tracheophyta</taxon>
        <taxon>Spermatophyta</taxon>
        <taxon>Magnoliopsida</taxon>
        <taxon>eudicotyledons</taxon>
        <taxon>Gunneridae</taxon>
        <taxon>Pentapetalae</taxon>
        <taxon>rosids</taxon>
        <taxon>fabids</taxon>
        <taxon>Rosales</taxon>
        <taxon>Cannabaceae</taxon>
        <taxon>Parasponia</taxon>
    </lineage>
</organism>
<comment type="caution">
    <text evidence="2">The sequence shown here is derived from an EMBL/GenBank/DDBJ whole genome shotgun (WGS) entry which is preliminary data.</text>
</comment>
<dbReference type="EMBL" id="JXTB01000115">
    <property type="protein sequence ID" value="PON62165.1"/>
    <property type="molecule type" value="Genomic_DNA"/>
</dbReference>
<keyword evidence="3" id="KW-1185">Reference proteome</keyword>
<dbReference type="Proteomes" id="UP000237105">
    <property type="component" value="Unassembled WGS sequence"/>
</dbReference>
<proteinExistence type="predicted"/>